<proteinExistence type="predicted"/>
<evidence type="ECO:0000313" key="2">
    <source>
        <dbReference type="Proteomes" id="UP001219934"/>
    </source>
</evidence>
<gene>
    <name evidence="1" type="ORF">JOQ06_024014</name>
</gene>
<evidence type="ECO:0000313" key="1">
    <source>
        <dbReference type="EMBL" id="KAJ4946347.1"/>
    </source>
</evidence>
<dbReference type="Proteomes" id="UP001219934">
    <property type="component" value="Unassembled WGS sequence"/>
</dbReference>
<reference evidence="1" key="1">
    <citation type="submission" date="2022-11" db="EMBL/GenBank/DDBJ databases">
        <title>Chromosome-level genome of Pogonophryne albipinna.</title>
        <authorList>
            <person name="Jo E."/>
        </authorList>
    </citation>
    <scope>NUCLEOTIDE SEQUENCE</scope>
    <source>
        <strain evidence="1">SGF0006</strain>
        <tissue evidence="1">Muscle</tissue>
    </source>
</reference>
<organism evidence="1 2">
    <name type="scientific">Pogonophryne albipinna</name>
    <dbReference type="NCBI Taxonomy" id="1090488"/>
    <lineage>
        <taxon>Eukaryota</taxon>
        <taxon>Metazoa</taxon>
        <taxon>Chordata</taxon>
        <taxon>Craniata</taxon>
        <taxon>Vertebrata</taxon>
        <taxon>Euteleostomi</taxon>
        <taxon>Actinopterygii</taxon>
        <taxon>Neopterygii</taxon>
        <taxon>Teleostei</taxon>
        <taxon>Neoteleostei</taxon>
        <taxon>Acanthomorphata</taxon>
        <taxon>Eupercaria</taxon>
        <taxon>Perciformes</taxon>
        <taxon>Notothenioidei</taxon>
        <taxon>Pogonophryne</taxon>
    </lineage>
</organism>
<comment type="caution">
    <text evidence="1">The sequence shown here is derived from an EMBL/GenBank/DDBJ whole genome shotgun (WGS) entry which is preliminary data.</text>
</comment>
<feature type="non-terminal residue" evidence="1">
    <location>
        <position position="1"/>
    </location>
</feature>
<dbReference type="EMBL" id="JAPTMU010000003">
    <property type="protein sequence ID" value="KAJ4946347.1"/>
    <property type="molecule type" value="Genomic_DNA"/>
</dbReference>
<dbReference type="AlphaFoldDB" id="A0AAD6BP69"/>
<protein>
    <submittedName>
        <fullName evidence="1">Uncharacterized protein</fullName>
    </submittedName>
</protein>
<sequence>ACQGTQPSSVRLCLSALPTSACSNPAEPHSPALSRCAPSSVTRPPGRSLFCPGLPFPAKNLFLAAIQGV</sequence>
<accession>A0AAD6BP69</accession>
<keyword evidence="2" id="KW-1185">Reference proteome</keyword>
<name>A0AAD6BP69_9TELE</name>